<reference evidence="12" key="1">
    <citation type="journal article" date="2018" name="Nat. Microbiol.">
        <title>Leveraging single-cell genomics to expand the fungal tree of life.</title>
        <authorList>
            <person name="Ahrendt S.R."/>
            <person name="Quandt C.A."/>
            <person name="Ciobanu D."/>
            <person name="Clum A."/>
            <person name="Salamov A."/>
            <person name="Andreopoulos B."/>
            <person name="Cheng J.F."/>
            <person name="Woyke T."/>
            <person name="Pelin A."/>
            <person name="Henrissat B."/>
            <person name="Reynolds N.K."/>
            <person name="Benny G.L."/>
            <person name="Smith M.E."/>
            <person name="James T.Y."/>
            <person name="Grigoriev I.V."/>
        </authorList>
    </citation>
    <scope>NUCLEOTIDE SEQUENCE [LARGE SCALE GENOMIC DNA]</scope>
    <source>
        <strain evidence="12">RSA 1356</strain>
    </source>
</reference>
<dbReference type="InterPro" id="IPR018628">
    <property type="entry name" value="Coa3_CC"/>
</dbReference>
<evidence type="ECO:0000259" key="10">
    <source>
        <dbReference type="Pfam" id="PF09813"/>
    </source>
</evidence>
<feature type="non-terminal residue" evidence="11">
    <location>
        <position position="71"/>
    </location>
</feature>
<dbReference type="PANTHER" id="PTHR15642:SF3">
    <property type="entry name" value="CYTOCHROME C OXIDASE ASSEMBLY FACTOR 3 HOMOLOG, MITOCHONDRIAL"/>
    <property type="match status" value="1"/>
</dbReference>
<comment type="function">
    <text evidence="1 9">Required for assembly of cytochrome c oxidase (complex IV).</text>
</comment>
<dbReference type="Proteomes" id="UP000271241">
    <property type="component" value="Unassembled WGS sequence"/>
</dbReference>
<evidence type="ECO:0000256" key="4">
    <source>
        <dbReference type="ARBA" id="ARBA00011351"/>
    </source>
</evidence>
<evidence type="ECO:0000313" key="11">
    <source>
        <dbReference type="EMBL" id="RKP10746.1"/>
    </source>
</evidence>
<comment type="subcellular location">
    <subcellularLocation>
        <location evidence="2">Mitochondrion membrane</location>
        <topology evidence="2">Single-pass membrane protein</topology>
    </subcellularLocation>
</comment>
<keyword evidence="6 9" id="KW-1133">Transmembrane helix</keyword>
<dbReference type="OrthoDB" id="10018333at2759"/>
<dbReference type="InterPro" id="IPR041752">
    <property type="entry name" value="Coa3"/>
</dbReference>
<comment type="subunit">
    <text evidence="4 9">Component of 250-400 kDa complexes called cytochrome oxidase assembly intermediates or COA complexes.</text>
</comment>
<dbReference type="Pfam" id="PF09813">
    <property type="entry name" value="Coa3_cc"/>
    <property type="match status" value="1"/>
</dbReference>
<evidence type="ECO:0000256" key="5">
    <source>
        <dbReference type="ARBA" id="ARBA00022692"/>
    </source>
</evidence>
<feature type="non-terminal residue" evidence="11">
    <location>
        <position position="1"/>
    </location>
</feature>
<evidence type="ECO:0000256" key="7">
    <source>
        <dbReference type="ARBA" id="ARBA00023128"/>
    </source>
</evidence>
<feature type="transmembrane region" description="Helical" evidence="9">
    <location>
        <begin position="27"/>
        <end position="46"/>
    </location>
</feature>
<dbReference type="AlphaFoldDB" id="A0A4P9XWQ7"/>
<sequence>SQYAGPKGYGFTEALQRARQPYRFRNAMLGLGLFGFVTAVYTYSIMAVKQDDLSDIEVPDLPEAKPKDAEQ</sequence>
<evidence type="ECO:0000256" key="1">
    <source>
        <dbReference type="ARBA" id="ARBA00003064"/>
    </source>
</evidence>
<dbReference type="GO" id="GO:0005743">
    <property type="term" value="C:mitochondrial inner membrane"/>
    <property type="evidence" value="ECO:0007669"/>
    <property type="project" value="UniProtKB-UniRule"/>
</dbReference>
<feature type="domain" description="Cytochrome c oxidase assembly factor 3 mitochondrial coiled-coil" evidence="10">
    <location>
        <begin position="14"/>
        <end position="60"/>
    </location>
</feature>
<keyword evidence="5 9" id="KW-0812">Transmembrane</keyword>
<proteinExistence type="inferred from homology"/>
<name>A0A4P9XWQ7_9FUNG</name>
<evidence type="ECO:0000313" key="12">
    <source>
        <dbReference type="Proteomes" id="UP000271241"/>
    </source>
</evidence>
<gene>
    <name evidence="11" type="ORF">THASP1DRAFT_10615</name>
</gene>
<protein>
    <recommendedName>
        <fullName evidence="9">Cytochrome c oxidase assembly factor 3</fullName>
    </recommendedName>
</protein>
<dbReference type="PANTHER" id="PTHR15642">
    <property type="entry name" value="CYTOCHROME C OXIDASE ASSEMBLY FACTOR 3, MITOCHONDRIAL"/>
    <property type="match status" value="1"/>
</dbReference>
<accession>A0A4P9XWQ7</accession>
<evidence type="ECO:0000256" key="8">
    <source>
        <dbReference type="ARBA" id="ARBA00023136"/>
    </source>
</evidence>
<evidence type="ECO:0000256" key="2">
    <source>
        <dbReference type="ARBA" id="ARBA00004304"/>
    </source>
</evidence>
<keyword evidence="9" id="KW-0999">Mitochondrion inner membrane</keyword>
<evidence type="ECO:0000256" key="9">
    <source>
        <dbReference type="RuleBase" id="RU367056"/>
    </source>
</evidence>
<organism evidence="11 12">
    <name type="scientific">Thamnocephalis sphaerospora</name>
    <dbReference type="NCBI Taxonomy" id="78915"/>
    <lineage>
        <taxon>Eukaryota</taxon>
        <taxon>Fungi</taxon>
        <taxon>Fungi incertae sedis</taxon>
        <taxon>Zoopagomycota</taxon>
        <taxon>Zoopagomycotina</taxon>
        <taxon>Zoopagomycetes</taxon>
        <taxon>Zoopagales</taxon>
        <taxon>Sigmoideomycetaceae</taxon>
        <taxon>Thamnocephalis</taxon>
    </lineage>
</organism>
<evidence type="ECO:0000256" key="3">
    <source>
        <dbReference type="ARBA" id="ARBA00007035"/>
    </source>
</evidence>
<dbReference type="EMBL" id="KZ992438">
    <property type="protein sequence ID" value="RKP10746.1"/>
    <property type="molecule type" value="Genomic_DNA"/>
</dbReference>
<keyword evidence="8 9" id="KW-0472">Membrane</keyword>
<dbReference type="GO" id="GO:0033617">
    <property type="term" value="P:mitochondrial respiratory chain complex IV assembly"/>
    <property type="evidence" value="ECO:0007669"/>
    <property type="project" value="UniProtKB-UniRule"/>
</dbReference>
<keyword evidence="7 9" id="KW-0496">Mitochondrion</keyword>
<keyword evidence="12" id="KW-1185">Reference proteome</keyword>
<comment type="similarity">
    <text evidence="3 9">Belongs to the COA3 family.</text>
</comment>
<evidence type="ECO:0000256" key="6">
    <source>
        <dbReference type="ARBA" id="ARBA00022989"/>
    </source>
</evidence>